<dbReference type="PANTHER" id="PTHR13339">
    <property type="entry name" value="COP9 SIGNALOSOME COMPLEX SUBUNIT 8"/>
    <property type="match status" value="1"/>
</dbReference>
<evidence type="ECO:0000256" key="2">
    <source>
        <dbReference type="ARBA" id="ARBA00004496"/>
    </source>
</evidence>
<evidence type="ECO:0000256" key="1">
    <source>
        <dbReference type="ARBA" id="ARBA00004123"/>
    </source>
</evidence>
<gene>
    <name evidence="7" type="ORF">BDK51DRAFT_33995</name>
</gene>
<dbReference type="GO" id="GO:0000338">
    <property type="term" value="P:protein deneddylation"/>
    <property type="evidence" value="ECO:0007669"/>
    <property type="project" value="InterPro"/>
</dbReference>
<dbReference type="InterPro" id="IPR033205">
    <property type="entry name" value="COP9_CSN8"/>
</dbReference>
<dbReference type="Gene3D" id="1.25.40.990">
    <property type="match status" value="1"/>
</dbReference>
<protein>
    <submittedName>
        <fullName evidence="7">COP9 signalosome</fullName>
    </submittedName>
</protein>
<name>A0A4V1IRF0_9FUNG</name>
<keyword evidence="8" id="KW-1185">Reference proteome</keyword>
<feature type="domain" description="CSN8/PSMD8/EIF3K" evidence="6">
    <location>
        <begin position="61"/>
        <end position="198"/>
    </location>
</feature>
<dbReference type="GO" id="GO:0010387">
    <property type="term" value="P:COP9 signalosome assembly"/>
    <property type="evidence" value="ECO:0007669"/>
    <property type="project" value="InterPro"/>
</dbReference>
<dbReference type="InterPro" id="IPR033464">
    <property type="entry name" value="CSN8_PSD8_EIF3K"/>
</dbReference>
<dbReference type="AlphaFoldDB" id="A0A4V1IRF0"/>
<accession>A0A4V1IRF0</accession>
<dbReference type="Proteomes" id="UP000269721">
    <property type="component" value="Unassembled WGS sequence"/>
</dbReference>
<keyword evidence="3" id="KW-0963">Cytoplasm</keyword>
<comment type="subcellular location">
    <subcellularLocation>
        <location evidence="2">Cytoplasm</location>
    </subcellularLocation>
    <subcellularLocation>
        <location evidence="1">Nucleus</location>
    </subcellularLocation>
</comment>
<dbReference type="EMBL" id="KZ995867">
    <property type="protein sequence ID" value="RKO89827.1"/>
    <property type="molecule type" value="Genomic_DNA"/>
</dbReference>
<evidence type="ECO:0000256" key="3">
    <source>
        <dbReference type="ARBA" id="ARBA00022490"/>
    </source>
</evidence>
<evidence type="ECO:0000256" key="5">
    <source>
        <dbReference type="ARBA" id="ARBA00023242"/>
    </source>
</evidence>
<dbReference type="GO" id="GO:0005737">
    <property type="term" value="C:cytoplasm"/>
    <property type="evidence" value="ECO:0007669"/>
    <property type="project" value="UniProtKB-SubCell"/>
</dbReference>
<keyword evidence="4" id="KW-0736">Signalosome</keyword>
<dbReference type="OrthoDB" id="2119229at2759"/>
<evidence type="ECO:0000313" key="8">
    <source>
        <dbReference type="Proteomes" id="UP000269721"/>
    </source>
</evidence>
<dbReference type="GO" id="GO:0008180">
    <property type="term" value="C:COP9 signalosome"/>
    <property type="evidence" value="ECO:0007669"/>
    <property type="project" value="UniProtKB-KW"/>
</dbReference>
<evidence type="ECO:0000256" key="4">
    <source>
        <dbReference type="ARBA" id="ARBA00022790"/>
    </source>
</evidence>
<dbReference type="PANTHER" id="PTHR13339:SF0">
    <property type="entry name" value="COP9 SIGNALOSOME COMPLEX SUBUNIT 8"/>
    <property type="match status" value="1"/>
</dbReference>
<organism evidence="7 8">
    <name type="scientific">Blyttiomyces helicus</name>
    <dbReference type="NCBI Taxonomy" id="388810"/>
    <lineage>
        <taxon>Eukaryota</taxon>
        <taxon>Fungi</taxon>
        <taxon>Fungi incertae sedis</taxon>
        <taxon>Chytridiomycota</taxon>
        <taxon>Chytridiomycota incertae sedis</taxon>
        <taxon>Chytridiomycetes</taxon>
        <taxon>Chytridiomycetes incertae sedis</taxon>
        <taxon>Blyttiomyces</taxon>
    </lineage>
</organism>
<dbReference type="Pfam" id="PF10075">
    <property type="entry name" value="CSN8_PSD8_EIF3K"/>
    <property type="match status" value="1"/>
</dbReference>
<keyword evidence="5" id="KW-0539">Nucleus</keyword>
<evidence type="ECO:0000313" key="7">
    <source>
        <dbReference type="EMBL" id="RKO89827.1"/>
    </source>
</evidence>
<sequence>MSSITECIQRGDMPSLAALCEDKELTAAVASVGVNSIAPGHSTSAAPSTSGPDPTSRLCDPSIYVYLLLAHMILNDLPAARSLVRRVPPHAQVREFTALADAASHLWARDLPAFHAVLASSEAAIQWSSPHVAALVERLAVAVRDRTLALLARAYTSVSIADAAALLGWAVADVPARVAQLGWEINGEWVVPKAAPAQKLAKSPGLVQMAGIADVVIHLEKAA</sequence>
<reference evidence="8" key="1">
    <citation type="journal article" date="2018" name="Nat. Microbiol.">
        <title>Leveraging single-cell genomics to expand the fungal tree of life.</title>
        <authorList>
            <person name="Ahrendt S.R."/>
            <person name="Quandt C.A."/>
            <person name="Ciobanu D."/>
            <person name="Clum A."/>
            <person name="Salamov A."/>
            <person name="Andreopoulos B."/>
            <person name="Cheng J.F."/>
            <person name="Woyke T."/>
            <person name="Pelin A."/>
            <person name="Henrissat B."/>
            <person name="Reynolds N.K."/>
            <person name="Benny G.L."/>
            <person name="Smith M.E."/>
            <person name="James T.Y."/>
            <person name="Grigoriev I.V."/>
        </authorList>
    </citation>
    <scope>NUCLEOTIDE SEQUENCE [LARGE SCALE GENOMIC DNA]</scope>
</reference>
<evidence type="ECO:0000259" key="6">
    <source>
        <dbReference type="Pfam" id="PF10075"/>
    </source>
</evidence>
<proteinExistence type="predicted"/>